<keyword evidence="3 6" id="KW-0812">Transmembrane</keyword>
<dbReference type="RefSeq" id="WP_095371441.1">
    <property type="nucleotide sequence ID" value="NZ_CP022983.1"/>
</dbReference>
<evidence type="ECO:0000256" key="5">
    <source>
        <dbReference type="ARBA" id="ARBA00023136"/>
    </source>
</evidence>
<comment type="similarity">
    <text evidence="6">Belongs to the ABC-4 integral membrane protein family.</text>
</comment>
<feature type="transmembrane region" description="Helical" evidence="6">
    <location>
        <begin position="529"/>
        <end position="554"/>
    </location>
</feature>
<feature type="transmembrane region" description="Helical" evidence="6">
    <location>
        <begin position="197"/>
        <end position="218"/>
    </location>
</feature>
<keyword evidence="2 6" id="KW-1003">Cell membrane</keyword>
<evidence type="ECO:0000313" key="9">
    <source>
        <dbReference type="Proteomes" id="UP000215137"/>
    </source>
</evidence>
<dbReference type="KEGG" id="bko:CKF48_11465"/>
<dbReference type="PANTHER" id="PTHR46795">
    <property type="entry name" value="ABC TRANSPORTER PERMEASE-RELATED-RELATED"/>
    <property type="match status" value="1"/>
</dbReference>
<feature type="transmembrane region" description="Helical" evidence="6">
    <location>
        <begin position="154"/>
        <end position="176"/>
    </location>
</feature>
<evidence type="ECO:0000256" key="3">
    <source>
        <dbReference type="ARBA" id="ARBA00022692"/>
    </source>
</evidence>
<evidence type="ECO:0000256" key="4">
    <source>
        <dbReference type="ARBA" id="ARBA00022989"/>
    </source>
</evidence>
<dbReference type="GO" id="GO:0055085">
    <property type="term" value="P:transmembrane transport"/>
    <property type="evidence" value="ECO:0007669"/>
    <property type="project" value="UniProtKB-UniRule"/>
</dbReference>
<sequence length="652" mass="73160">MNINLLIWRNLKKNLKNYYLYVFALAFSSSLYFAFVTLQYDPALDEASGTIKGAAAIRAASVLLIVIVAVFLLFANNLFIKRRGQEIGLFQLIGMTKGQIFRLLTAENFLLYFSSLMIGIFLGFLSSRFVLMILFKLISIDELAELQFSSQALVQTLIVFAVIYLLIMANNLFFIHRQSILSLFKVKATTEGTVKRVTVVEIVIGILGLCFITTGYYVSSKLFSGNFTSINELFLAMIFILGSVIIGTYLFFRGSITFIGNVIRNGKGGYLNITDVLSLSSIMFRMKSNALLLTVITTVSALAIGLLSLSYIQFYSAEKSAFERVLADFSTNSEKEANMLTEAFTDHNIAFTEETTEIVVTTFNMADMIQLSVDPESAGVDVQKMESTVVSDKDVDGLDVKPNEVFFTGWPAMFDSIMDVNENSSIVMHTTANEYKLDLIGLNDEPVIPFYFTFGGSPTAVVDDSVYKQLQKALNPDLQTIFKDQGNVFYKINLENQDDVVKANDLYETLDIERNTWSLQLEFQGVKEFIGLTLFITGFLGLTFLITSGCIIYFKQMDEGEEEKNGYTILRKLGYTQNDLLKGICVKQFFTFGIPLVLSLSHSYFAVKSGWFLFGTEMMTPTIIVMVIYTVLYSIFGLLAILHYKKVIKDAL</sequence>
<proteinExistence type="inferred from homology"/>
<keyword evidence="9" id="KW-1185">Reference proteome</keyword>
<reference evidence="8 9" key="1">
    <citation type="submission" date="2017-08" db="EMBL/GenBank/DDBJ databases">
        <title>Complete Genome Sequence of Bacillus kochii Oregon-R-modENCODE STRAIN BDGP4, isolated from Drosophila melanogaster gut.</title>
        <authorList>
            <person name="Wan K.H."/>
            <person name="Yu C."/>
            <person name="Park S."/>
            <person name="Hammonds A.S."/>
            <person name="Booth B.W."/>
            <person name="Celniker S.E."/>
        </authorList>
    </citation>
    <scope>NUCLEOTIDE SEQUENCE [LARGE SCALE GENOMIC DNA]</scope>
    <source>
        <strain evidence="8 9">BDGP4</strain>
    </source>
</reference>
<accession>A0A248TIC3</accession>
<dbReference type="Pfam" id="PF02687">
    <property type="entry name" value="FtsX"/>
    <property type="match status" value="1"/>
</dbReference>
<dbReference type="OrthoDB" id="1705903at2"/>
<dbReference type="Proteomes" id="UP000215137">
    <property type="component" value="Chromosome"/>
</dbReference>
<dbReference type="AlphaFoldDB" id="A0A248TIC3"/>
<dbReference type="InterPro" id="IPR027022">
    <property type="entry name" value="ABC_permease_BceB-typ"/>
</dbReference>
<dbReference type="InterPro" id="IPR052536">
    <property type="entry name" value="ABC-4_Integral_Memb_Prot"/>
</dbReference>
<keyword evidence="4 6" id="KW-1133">Transmembrane helix</keyword>
<feature type="transmembrane region" description="Helical" evidence="6">
    <location>
        <begin position="619"/>
        <end position="642"/>
    </location>
</feature>
<evidence type="ECO:0000313" key="8">
    <source>
        <dbReference type="EMBL" id="ASV67872.1"/>
    </source>
</evidence>
<feature type="domain" description="ABC3 transporter permease C-terminal" evidence="7">
    <location>
        <begin position="60"/>
        <end position="169"/>
    </location>
</feature>
<keyword evidence="5 6" id="KW-0472">Membrane</keyword>
<protein>
    <submittedName>
        <fullName evidence="8">Bacitracin ABC transporter permease</fullName>
    </submittedName>
</protein>
<dbReference type="EMBL" id="CP022983">
    <property type="protein sequence ID" value="ASV67872.1"/>
    <property type="molecule type" value="Genomic_DNA"/>
</dbReference>
<gene>
    <name evidence="8" type="ORF">CKF48_11465</name>
</gene>
<feature type="transmembrane region" description="Helical" evidence="6">
    <location>
        <begin position="589"/>
        <end position="607"/>
    </location>
</feature>
<feature type="transmembrane region" description="Helical" evidence="6">
    <location>
        <begin position="55"/>
        <end position="75"/>
    </location>
</feature>
<evidence type="ECO:0000256" key="2">
    <source>
        <dbReference type="ARBA" id="ARBA00022475"/>
    </source>
</evidence>
<feature type="transmembrane region" description="Helical" evidence="6">
    <location>
        <begin position="233"/>
        <end position="252"/>
    </location>
</feature>
<evidence type="ECO:0000256" key="6">
    <source>
        <dbReference type="PIRNR" id="PIRNR018968"/>
    </source>
</evidence>
<feature type="transmembrane region" description="Helical" evidence="6">
    <location>
        <begin position="290"/>
        <end position="312"/>
    </location>
</feature>
<name>A0A248TIC3_9BACI</name>
<evidence type="ECO:0000259" key="7">
    <source>
        <dbReference type="Pfam" id="PF02687"/>
    </source>
</evidence>
<evidence type="ECO:0000256" key="1">
    <source>
        <dbReference type="ARBA" id="ARBA00004651"/>
    </source>
</evidence>
<feature type="transmembrane region" description="Helical" evidence="6">
    <location>
        <begin position="109"/>
        <end position="134"/>
    </location>
</feature>
<dbReference type="PANTHER" id="PTHR46795:SF3">
    <property type="entry name" value="ABC TRANSPORTER PERMEASE"/>
    <property type="match status" value="1"/>
</dbReference>
<keyword evidence="6" id="KW-0813">Transport</keyword>
<comment type="subcellular location">
    <subcellularLocation>
        <location evidence="1 6">Cell membrane</location>
        <topology evidence="1 6">Multi-pass membrane protein</topology>
    </subcellularLocation>
</comment>
<organism evidence="8 9">
    <name type="scientific">Cytobacillus kochii</name>
    <dbReference type="NCBI Taxonomy" id="859143"/>
    <lineage>
        <taxon>Bacteria</taxon>
        <taxon>Bacillati</taxon>
        <taxon>Bacillota</taxon>
        <taxon>Bacilli</taxon>
        <taxon>Bacillales</taxon>
        <taxon>Bacillaceae</taxon>
        <taxon>Cytobacillus</taxon>
    </lineage>
</organism>
<dbReference type="GO" id="GO:0005886">
    <property type="term" value="C:plasma membrane"/>
    <property type="evidence" value="ECO:0007669"/>
    <property type="project" value="UniProtKB-SubCell"/>
</dbReference>
<dbReference type="PIRSF" id="PIRSF018968">
    <property type="entry name" value="ABC_permease_BceB"/>
    <property type="match status" value="1"/>
</dbReference>
<dbReference type="InterPro" id="IPR003838">
    <property type="entry name" value="ABC3_permease_C"/>
</dbReference>
<feature type="transmembrane region" description="Helical" evidence="6">
    <location>
        <begin position="18"/>
        <end position="35"/>
    </location>
</feature>